<name>I8AF85_9BACL</name>
<dbReference type="Proteomes" id="UP000004080">
    <property type="component" value="Unassembled WGS sequence"/>
</dbReference>
<dbReference type="PATRIC" id="fig|1196324.3.peg.3260"/>
<evidence type="ECO:0000313" key="2">
    <source>
        <dbReference type="Proteomes" id="UP000004080"/>
    </source>
</evidence>
<dbReference type="RefSeq" id="WP_007203260.1">
    <property type="nucleotide sequence ID" value="NZ_AKKV01000036.1"/>
</dbReference>
<dbReference type="STRING" id="1196324.A374_15938"/>
<dbReference type="AlphaFoldDB" id="I8AF85"/>
<keyword evidence="2" id="KW-1185">Reference proteome</keyword>
<accession>I8AF85</accession>
<comment type="caution">
    <text evidence="1">The sequence shown here is derived from an EMBL/GenBank/DDBJ whole genome shotgun (WGS) entry which is preliminary data.</text>
</comment>
<evidence type="ECO:0000313" key="1">
    <source>
        <dbReference type="EMBL" id="EIT84292.1"/>
    </source>
</evidence>
<proteinExistence type="predicted"/>
<sequence length="127" mass="14634">MKASLADELKPNETVIRKTTVYYKMEAGLSGNFPYIRGELAQTNERLLFVSEQPPLTIEVPLNGITRIAENKEFFAIIKTLRTFVIWQERLDREVFTARGEEALHERLIAFFEEVKKACPALESKTK</sequence>
<organism evidence="1 2">
    <name type="scientific">Fictibacillus macauensis ZFHKF-1</name>
    <dbReference type="NCBI Taxonomy" id="1196324"/>
    <lineage>
        <taxon>Bacteria</taxon>
        <taxon>Bacillati</taxon>
        <taxon>Bacillota</taxon>
        <taxon>Bacilli</taxon>
        <taxon>Bacillales</taxon>
        <taxon>Fictibacillaceae</taxon>
        <taxon>Fictibacillus</taxon>
    </lineage>
</organism>
<reference evidence="1 2" key="1">
    <citation type="journal article" date="2012" name="J. Bacteriol.">
        <title>Genome of Bacillus macauensis ZFHKF-1, a Long-Chain-Forming Bacterium.</title>
        <authorList>
            <person name="Cai L."/>
            <person name="Zhang T."/>
        </authorList>
    </citation>
    <scope>NUCLEOTIDE SEQUENCE [LARGE SCALE GENOMIC DNA]</scope>
    <source>
        <strain evidence="1 2">ZFHKF-1</strain>
    </source>
</reference>
<protein>
    <submittedName>
        <fullName evidence="1">Uncharacterized protein</fullName>
    </submittedName>
</protein>
<gene>
    <name evidence="1" type="ORF">A374_15938</name>
</gene>
<dbReference type="EMBL" id="AKKV01000036">
    <property type="protein sequence ID" value="EIT84292.1"/>
    <property type="molecule type" value="Genomic_DNA"/>
</dbReference>